<evidence type="ECO:0000256" key="1">
    <source>
        <dbReference type="SAM" id="MobiDB-lite"/>
    </source>
</evidence>
<proteinExistence type="predicted"/>
<reference evidence="4" key="1">
    <citation type="submission" date="2017-02" db="UniProtKB">
        <authorList>
            <consortium name="WormBaseParasite"/>
        </authorList>
    </citation>
    <scope>IDENTIFICATION</scope>
</reference>
<reference evidence="2 3" key="2">
    <citation type="submission" date="2018-11" db="EMBL/GenBank/DDBJ databases">
        <authorList>
            <consortium name="Pathogen Informatics"/>
        </authorList>
    </citation>
    <scope>NUCLEOTIDE SEQUENCE [LARGE SCALE GENOMIC DNA]</scope>
    <source>
        <strain evidence="2 3">MHpl1</strain>
    </source>
</reference>
<evidence type="ECO:0000313" key="4">
    <source>
        <dbReference type="WBParaSite" id="HPLM_0000928201-mRNA-1"/>
    </source>
</evidence>
<name>A0A0N4WF25_HAEPC</name>
<feature type="compositionally biased region" description="Acidic residues" evidence="1">
    <location>
        <begin position="141"/>
        <end position="151"/>
    </location>
</feature>
<feature type="compositionally biased region" description="Basic and acidic residues" evidence="1">
    <location>
        <begin position="18"/>
        <end position="31"/>
    </location>
</feature>
<dbReference type="WBParaSite" id="HPLM_0000928201-mRNA-1">
    <property type="protein sequence ID" value="HPLM_0000928201-mRNA-1"/>
    <property type="gene ID" value="HPLM_0000928201"/>
</dbReference>
<feature type="compositionally biased region" description="Basic and acidic residues" evidence="1">
    <location>
        <begin position="123"/>
        <end position="140"/>
    </location>
</feature>
<gene>
    <name evidence="2" type="ORF">HPLM_LOCUS9274</name>
</gene>
<sequence>MSGVRPLLRNAEGDVLENEVRSGEGSVRQDDLANGSLNDHVKPTRKTKDVNLRLLQSLPQRPEQNVSSTSKDNGKALPIAEVDSKIETLTSPPLAGSDTVSLLRSIQVLKEIPRGNRNASESPSDRPYESNIHSEKKSLAEDTENEDSDIDIADILNDSTRSAWVRL</sequence>
<dbReference type="Proteomes" id="UP000268014">
    <property type="component" value="Unassembled WGS sequence"/>
</dbReference>
<evidence type="ECO:0000313" key="2">
    <source>
        <dbReference type="EMBL" id="VDO37054.1"/>
    </source>
</evidence>
<feature type="region of interest" description="Disordered" evidence="1">
    <location>
        <begin position="1"/>
        <end position="79"/>
    </location>
</feature>
<organism evidence="4">
    <name type="scientific">Haemonchus placei</name>
    <name type="common">Barber's pole worm</name>
    <dbReference type="NCBI Taxonomy" id="6290"/>
    <lineage>
        <taxon>Eukaryota</taxon>
        <taxon>Metazoa</taxon>
        <taxon>Ecdysozoa</taxon>
        <taxon>Nematoda</taxon>
        <taxon>Chromadorea</taxon>
        <taxon>Rhabditida</taxon>
        <taxon>Rhabditina</taxon>
        <taxon>Rhabditomorpha</taxon>
        <taxon>Strongyloidea</taxon>
        <taxon>Trichostrongylidae</taxon>
        <taxon>Haemonchus</taxon>
    </lineage>
</organism>
<protein>
    <submittedName>
        <fullName evidence="2 4">Uncharacterized protein</fullName>
    </submittedName>
</protein>
<feature type="region of interest" description="Disordered" evidence="1">
    <location>
        <begin position="111"/>
        <end position="151"/>
    </location>
</feature>
<evidence type="ECO:0000313" key="3">
    <source>
        <dbReference type="Proteomes" id="UP000268014"/>
    </source>
</evidence>
<accession>A0A0N4WF25</accession>
<keyword evidence="3" id="KW-1185">Reference proteome</keyword>
<dbReference type="EMBL" id="UZAF01017027">
    <property type="protein sequence ID" value="VDO37054.1"/>
    <property type="molecule type" value="Genomic_DNA"/>
</dbReference>
<dbReference type="AlphaFoldDB" id="A0A0N4WF25"/>
<feature type="compositionally biased region" description="Polar residues" evidence="1">
    <location>
        <begin position="57"/>
        <end position="71"/>
    </location>
</feature>
<feature type="compositionally biased region" description="Basic and acidic residues" evidence="1">
    <location>
        <begin position="39"/>
        <end position="51"/>
    </location>
</feature>